<keyword evidence="3" id="KW-0472">Membrane</keyword>
<evidence type="ECO:0000256" key="1">
    <source>
        <dbReference type="SAM" id="Coils"/>
    </source>
</evidence>
<evidence type="ECO:0000256" key="2">
    <source>
        <dbReference type="SAM" id="MobiDB-lite"/>
    </source>
</evidence>
<keyword evidence="3" id="KW-1133">Transmembrane helix</keyword>
<organism evidence="4 5">
    <name type="scientific">Sinisalibacter aestuarii</name>
    <dbReference type="NCBI Taxonomy" id="2949426"/>
    <lineage>
        <taxon>Bacteria</taxon>
        <taxon>Pseudomonadati</taxon>
        <taxon>Pseudomonadota</taxon>
        <taxon>Alphaproteobacteria</taxon>
        <taxon>Rhodobacterales</taxon>
        <taxon>Roseobacteraceae</taxon>
        <taxon>Sinisalibacter</taxon>
    </lineage>
</organism>
<dbReference type="Proteomes" id="UP001144205">
    <property type="component" value="Unassembled WGS sequence"/>
</dbReference>
<dbReference type="EMBL" id="BROH01000001">
    <property type="protein sequence ID" value="GKY86951.1"/>
    <property type="molecule type" value="Genomic_DNA"/>
</dbReference>
<keyword evidence="3" id="KW-0812">Transmembrane</keyword>
<dbReference type="RefSeq" id="WP_281840891.1">
    <property type="nucleotide sequence ID" value="NZ_BROH01000001.1"/>
</dbReference>
<feature type="transmembrane region" description="Helical" evidence="3">
    <location>
        <begin position="12"/>
        <end position="31"/>
    </location>
</feature>
<sequence length="205" mass="21799">MFHEWGFLITEMVMLIILAALLGLIAGWIIWGRSGDAGSARAELDACRAGLRDRDARIGKLESTLEAARAEAQAAEKAAMEAAAEVVAVAEAVEADHGAHPVHGGGAGEGRKPATLAAPRDGKADDLKQIKGIGPKLEALCHRLGFYHFDQIAGWSADEIAWVDANLEGFKGRVSRDGWVGQARVLAAGDSTAFARRVRDGEVYE</sequence>
<keyword evidence="1" id="KW-0175">Coiled coil</keyword>
<reference evidence="4" key="1">
    <citation type="journal article" date="2023" name="Int. J. Syst. Evol. Microbiol.">
        <title>Sinisalibacter aestuarii sp. nov., isolated from estuarine sediment of the Arakawa River.</title>
        <authorList>
            <person name="Arafat S.T."/>
            <person name="Hirano S."/>
            <person name="Sato A."/>
            <person name="Takeuchi K."/>
            <person name="Yasuda T."/>
            <person name="Terahara T."/>
            <person name="Hamada M."/>
            <person name="Kobayashi T."/>
        </authorList>
    </citation>
    <scope>NUCLEOTIDE SEQUENCE</scope>
    <source>
        <strain evidence="4">B-399</strain>
    </source>
</reference>
<proteinExistence type="predicted"/>
<feature type="region of interest" description="Disordered" evidence="2">
    <location>
        <begin position="98"/>
        <end position="120"/>
    </location>
</feature>
<feature type="coiled-coil region" evidence="1">
    <location>
        <begin position="51"/>
        <end position="85"/>
    </location>
</feature>
<protein>
    <submittedName>
        <fullName evidence="4">Uncharacterized protein</fullName>
    </submittedName>
</protein>
<name>A0ABQ5LRT1_9RHOB</name>
<dbReference type="Gene3D" id="1.10.150.20">
    <property type="entry name" value="5' to 3' exonuclease, C-terminal subdomain"/>
    <property type="match status" value="1"/>
</dbReference>
<evidence type="ECO:0000256" key="3">
    <source>
        <dbReference type="SAM" id="Phobius"/>
    </source>
</evidence>
<accession>A0ABQ5LRT1</accession>
<gene>
    <name evidence="4" type="ORF">STA1M1_08200</name>
</gene>
<evidence type="ECO:0000313" key="4">
    <source>
        <dbReference type="EMBL" id="GKY86951.1"/>
    </source>
</evidence>
<evidence type="ECO:0000313" key="5">
    <source>
        <dbReference type="Proteomes" id="UP001144205"/>
    </source>
</evidence>
<keyword evidence="5" id="KW-1185">Reference proteome</keyword>
<comment type="caution">
    <text evidence="4">The sequence shown here is derived from an EMBL/GenBank/DDBJ whole genome shotgun (WGS) entry which is preliminary data.</text>
</comment>